<reference evidence="10" key="1">
    <citation type="submission" date="2015-07" db="EMBL/GenBank/DDBJ databases">
        <title>Draft Genome Sequence of Oceanobacillus picturae Heshi-B3 that Was Isolated from Fermented Rice Bran with Aging Salted Mackerel, Which Was Named Heshiko as Traditional Fermented Seafood in Japan.</title>
        <authorList>
            <person name="Akuzawa S."/>
            <person name="Nakagawa J."/>
            <person name="Kanekatsu T."/>
            <person name="Kanesaki Y."/>
            <person name="Suzuki T."/>
        </authorList>
    </citation>
    <scope>NUCLEOTIDE SEQUENCE [LARGE SCALE GENOMIC DNA]</scope>
    <source>
        <strain evidence="10">Heshi-B3</strain>
    </source>
</reference>
<dbReference type="PANTHER" id="PTHR32347">
    <property type="entry name" value="EFFLUX SYSTEM COMPONENT YKNX-RELATED"/>
    <property type="match status" value="1"/>
</dbReference>
<dbReference type="OrthoDB" id="85226at2"/>
<name>A0A0U9HFD6_9BACI</name>
<feature type="domain" description="YknX-like barrel-sandwich hybrid" evidence="6">
    <location>
        <begin position="63"/>
        <end position="208"/>
    </location>
</feature>
<gene>
    <name evidence="9" type="ORF">OPHB3_3906</name>
</gene>
<organism evidence="9 10">
    <name type="scientific">Oceanobacillus picturae</name>
    <dbReference type="NCBI Taxonomy" id="171693"/>
    <lineage>
        <taxon>Bacteria</taxon>
        <taxon>Bacillati</taxon>
        <taxon>Bacillota</taxon>
        <taxon>Bacilli</taxon>
        <taxon>Bacillales</taxon>
        <taxon>Bacillaceae</taxon>
        <taxon>Oceanobacillus</taxon>
    </lineage>
</organism>
<dbReference type="GO" id="GO:0016020">
    <property type="term" value="C:membrane"/>
    <property type="evidence" value="ECO:0007669"/>
    <property type="project" value="InterPro"/>
</dbReference>
<sequence>MIKKWIAGGVIFIIIGFVIYGWGIGKSQLATTASNEVETITLQEKEMSETVIVPGNLMIFDEQVITYQSDKGEVEEILVKKGDKVKKGDDLIHYKNERLLNEKKQNQIQLELGYLEVNNIQKKHKSIDEKLGKDEDNEVLQSEHDDIKLQEQIKGLEINQLQIKKESIEQELANTTVKSSINGTVISISEGAFVSSEYPEQQPLLHIGSMENMIFKGKISEYDMLKIKKEQIAKITSDAIPNEYWEGEIFFISDLPEQYDSEDDYSGAYYTVEAKLDIEEIPLKPGFKMLMEVETDRKLAFTLPLTVVKREAETDYVYVVEEGVAIRKEVETGIATHEVIEITDGLIKNEEVILKPEEVTEGMEVTLQ</sequence>
<keyword evidence="4" id="KW-1133">Transmembrane helix</keyword>
<dbReference type="PANTHER" id="PTHR32347:SF14">
    <property type="entry name" value="EFFLUX SYSTEM COMPONENT YKNX-RELATED"/>
    <property type="match status" value="1"/>
</dbReference>
<comment type="similarity">
    <text evidence="2">Belongs to the membrane fusion protein (MFP) (TC 8.A.1) family.</text>
</comment>
<dbReference type="NCBIfam" id="TIGR01730">
    <property type="entry name" value="RND_mfp"/>
    <property type="match status" value="1"/>
</dbReference>
<dbReference type="Pfam" id="PF25990">
    <property type="entry name" value="Beta-barrel_YknX"/>
    <property type="match status" value="1"/>
</dbReference>
<keyword evidence="4" id="KW-0472">Membrane</keyword>
<dbReference type="InterPro" id="IPR058639">
    <property type="entry name" value="BSH_YknX-like"/>
</dbReference>
<dbReference type="GO" id="GO:0022857">
    <property type="term" value="F:transmembrane transporter activity"/>
    <property type="evidence" value="ECO:0007669"/>
    <property type="project" value="InterPro"/>
</dbReference>
<keyword evidence="3" id="KW-0175">Coiled coil</keyword>
<dbReference type="Pfam" id="PF25989">
    <property type="entry name" value="YknX_C"/>
    <property type="match status" value="1"/>
</dbReference>
<dbReference type="Gene3D" id="2.40.420.20">
    <property type="match status" value="1"/>
</dbReference>
<keyword evidence="4" id="KW-0812">Transmembrane</keyword>
<dbReference type="RefSeq" id="WP_058951409.1">
    <property type="nucleotide sequence ID" value="NZ_BBXV01000081.1"/>
</dbReference>
<comment type="subcellular location">
    <subcellularLocation>
        <location evidence="1">Cell envelope</location>
    </subcellularLocation>
</comment>
<dbReference type="AlphaFoldDB" id="A0A0U9HFD6"/>
<dbReference type="GO" id="GO:0030313">
    <property type="term" value="C:cell envelope"/>
    <property type="evidence" value="ECO:0007669"/>
    <property type="project" value="UniProtKB-SubCell"/>
</dbReference>
<feature type="domain" description="YknX-like beta-barrel" evidence="8">
    <location>
        <begin position="214"/>
        <end position="293"/>
    </location>
</feature>
<dbReference type="InterPro" id="IPR058636">
    <property type="entry name" value="Beta-barrel_YknX"/>
</dbReference>
<evidence type="ECO:0000313" key="10">
    <source>
        <dbReference type="Proteomes" id="UP000052946"/>
    </source>
</evidence>
<dbReference type="Pfam" id="PF25982">
    <property type="entry name" value="HH_YknX"/>
    <property type="match status" value="1"/>
</dbReference>
<dbReference type="InterPro" id="IPR058637">
    <property type="entry name" value="YknX-like_C"/>
</dbReference>
<evidence type="ECO:0000313" key="9">
    <source>
        <dbReference type="EMBL" id="GAQ19921.1"/>
    </source>
</evidence>
<dbReference type="Pfam" id="PF25984">
    <property type="entry name" value="BSH_YknX"/>
    <property type="match status" value="1"/>
</dbReference>
<evidence type="ECO:0000256" key="1">
    <source>
        <dbReference type="ARBA" id="ARBA00004196"/>
    </source>
</evidence>
<evidence type="ECO:0000259" key="7">
    <source>
        <dbReference type="Pfam" id="PF25989"/>
    </source>
</evidence>
<feature type="domain" description="YknX-like alpha-helical hairpin" evidence="5">
    <location>
        <begin position="98"/>
        <end position="172"/>
    </location>
</feature>
<accession>A0A0U9HFD6</accession>
<proteinExistence type="inferred from homology"/>
<evidence type="ECO:0000259" key="6">
    <source>
        <dbReference type="Pfam" id="PF25984"/>
    </source>
</evidence>
<dbReference type="Proteomes" id="UP000052946">
    <property type="component" value="Unassembled WGS sequence"/>
</dbReference>
<dbReference type="Gene3D" id="2.40.50.100">
    <property type="match status" value="1"/>
</dbReference>
<dbReference type="InterPro" id="IPR006143">
    <property type="entry name" value="RND_pump_MFP"/>
</dbReference>
<dbReference type="InterPro" id="IPR058638">
    <property type="entry name" value="HH_YknX-like"/>
</dbReference>
<dbReference type="Gene3D" id="2.40.30.170">
    <property type="match status" value="1"/>
</dbReference>
<dbReference type="SUPFAM" id="SSF111369">
    <property type="entry name" value="HlyD-like secretion proteins"/>
    <property type="match status" value="1"/>
</dbReference>
<evidence type="ECO:0000259" key="5">
    <source>
        <dbReference type="Pfam" id="PF25982"/>
    </source>
</evidence>
<protein>
    <submittedName>
        <fullName evidence="9">Hemolysin D</fullName>
    </submittedName>
</protein>
<dbReference type="InterPro" id="IPR050465">
    <property type="entry name" value="UPF0194_transport"/>
</dbReference>
<feature type="transmembrane region" description="Helical" evidence="4">
    <location>
        <begin position="5"/>
        <end position="25"/>
    </location>
</feature>
<evidence type="ECO:0000256" key="2">
    <source>
        <dbReference type="ARBA" id="ARBA00009477"/>
    </source>
</evidence>
<evidence type="ECO:0000259" key="8">
    <source>
        <dbReference type="Pfam" id="PF25990"/>
    </source>
</evidence>
<feature type="domain" description="YknX-like C-terminal permuted SH3-like" evidence="7">
    <location>
        <begin position="301"/>
        <end position="366"/>
    </location>
</feature>
<evidence type="ECO:0000256" key="3">
    <source>
        <dbReference type="ARBA" id="ARBA00023054"/>
    </source>
</evidence>
<evidence type="ECO:0000256" key="4">
    <source>
        <dbReference type="SAM" id="Phobius"/>
    </source>
</evidence>
<comment type="caution">
    <text evidence="9">The sequence shown here is derived from an EMBL/GenBank/DDBJ whole genome shotgun (WGS) entry which is preliminary data.</text>
</comment>
<reference evidence="9 10" key="2">
    <citation type="journal article" date="2016" name="Genome Announc.">
        <title>Draft Genome Sequence of Oceanobacillus picturae Heshi-B3, Isolated from Fermented Rice Bran in a Traditional Japanese Seafood Dish.</title>
        <authorList>
            <person name="Akuzawa S."/>
            <person name="Nagaoka J."/>
            <person name="Kanekatsu M."/>
            <person name="Kanesaki Y."/>
            <person name="Suzuki T."/>
        </authorList>
    </citation>
    <scope>NUCLEOTIDE SEQUENCE [LARGE SCALE GENOMIC DNA]</scope>
    <source>
        <strain evidence="9 10">Heshi-B3</strain>
    </source>
</reference>
<dbReference type="EMBL" id="BBXV01000081">
    <property type="protein sequence ID" value="GAQ19921.1"/>
    <property type="molecule type" value="Genomic_DNA"/>
</dbReference>